<name>A0A9W8LK20_9FUNG</name>
<dbReference type="PROSITE" id="PS50294">
    <property type="entry name" value="WD_REPEATS_REGION"/>
    <property type="match status" value="4"/>
</dbReference>
<dbReference type="Gene3D" id="2.130.10.10">
    <property type="entry name" value="YVTN repeat-like/Quinoprotein amine dehydrogenase"/>
    <property type="match status" value="2"/>
</dbReference>
<comment type="caution">
    <text evidence="4">The sequence shown here is derived from an EMBL/GenBank/DDBJ whole genome shotgun (WGS) entry which is preliminary data.</text>
</comment>
<dbReference type="GO" id="GO:0030042">
    <property type="term" value="P:actin filament depolymerization"/>
    <property type="evidence" value="ECO:0007669"/>
    <property type="project" value="TreeGrafter"/>
</dbReference>
<dbReference type="SUPFAM" id="SSF50978">
    <property type="entry name" value="WD40 repeat-like"/>
    <property type="match status" value="2"/>
</dbReference>
<keyword evidence="1 3" id="KW-0853">WD repeat</keyword>
<evidence type="ECO:0000256" key="2">
    <source>
        <dbReference type="ARBA" id="ARBA00022737"/>
    </source>
</evidence>
<feature type="repeat" description="WD" evidence="3">
    <location>
        <begin position="229"/>
        <end position="270"/>
    </location>
</feature>
<keyword evidence="2" id="KW-0677">Repeat</keyword>
<evidence type="ECO:0000256" key="3">
    <source>
        <dbReference type="PROSITE-ProRule" id="PRU00221"/>
    </source>
</evidence>
<dbReference type="EMBL" id="JANBUM010000183">
    <property type="protein sequence ID" value="KAJ2782188.1"/>
    <property type="molecule type" value="Genomic_DNA"/>
</dbReference>
<reference evidence="4" key="1">
    <citation type="submission" date="2022-07" db="EMBL/GenBank/DDBJ databases">
        <title>Phylogenomic reconstructions and comparative analyses of Kickxellomycotina fungi.</title>
        <authorList>
            <person name="Reynolds N.K."/>
            <person name="Stajich J.E."/>
            <person name="Barry K."/>
            <person name="Grigoriev I.V."/>
            <person name="Crous P."/>
            <person name="Smith M.E."/>
        </authorList>
    </citation>
    <scope>NUCLEOTIDE SEQUENCE</scope>
    <source>
        <strain evidence="4">BCRC 34489</strain>
    </source>
</reference>
<dbReference type="InterPro" id="IPR036322">
    <property type="entry name" value="WD40_repeat_dom_sf"/>
</dbReference>
<feature type="repeat" description="WD" evidence="3">
    <location>
        <begin position="51"/>
        <end position="83"/>
    </location>
</feature>
<dbReference type="Pfam" id="PF00400">
    <property type="entry name" value="WD40"/>
    <property type="match status" value="8"/>
</dbReference>
<sequence>MVEDFYAPAPVTERGHSVRLTADPSGTQFVYASGKTIIMRSLTDLTQATEYTGHTHPTTMARFSPSGYYIASGDTQGNVRIWDAVGSEQRLKSEFRPISERVNDIAWDSESQRIMVVGAGNGRFGHVFLFDSGNTVGSVEGHAATINACTMRQQRPFRAATCSDDGTCVFYHGAPYRLNRVLKEHVGFVHDVRYAPSDAYFASAGADGKVFLYDGQTGDLVRQVAEGCTDAHRGSIFALAWSPDSRHLLTAGGDGTCKFWDVSEDRLAHTVRMAQGAPTPVHQQVGVLWTSAAIVSLSLSGDINELSMQEDGPVRVVTGHQRPITAAAMSGGRQLYTGSYDGKLCRWDWSAEETRGVARGVEGAAGDVQVDAAAAADGHVALAYMDGTLRALTPGSPAVQQSAALGSGSRSLAVDRQGTCVAALSNDTLVAVRQGHRTELHVPDSQSPATAVAFDLVSGVLAVGFQDTMVRMYSLDSAGKLQPAGRVISGHVREPTVLAFSPDGRWLASGDAQGKIIATDLAPGGAAQPPRRWGKHTSRIYALAWAPDSTRAASASLDGHVYIWSTTTARSTDIPAAHLGGVRAVFFPDPHTVVSAGADGGVKVWGV</sequence>
<dbReference type="InterPro" id="IPR015943">
    <property type="entry name" value="WD40/YVTN_repeat-like_dom_sf"/>
</dbReference>
<evidence type="ECO:0000313" key="5">
    <source>
        <dbReference type="Proteomes" id="UP001140172"/>
    </source>
</evidence>
<dbReference type="GO" id="GO:0051015">
    <property type="term" value="F:actin filament binding"/>
    <property type="evidence" value="ECO:0007669"/>
    <property type="project" value="TreeGrafter"/>
</dbReference>
<keyword evidence="5" id="KW-1185">Reference proteome</keyword>
<dbReference type="FunFam" id="2.130.10.10:FF:000102">
    <property type="entry name" value="Actin-interacting protein 1"/>
    <property type="match status" value="1"/>
</dbReference>
<proteinExistence type="predicted"/>
<feature type="repeat" description="WD" evidence="3">
    <location>
        <begin position="182"/>
        <end position="223"/>
    </location>
</feature>
<dbReference type="PANTHER" id="PTHR19856:SF0">
    <property type="entry name" value="WD REPEAT-CONTAINING PROTEIN 1"/>
    <property type="match status" value="1"/>
</dbReference>
<dbReference type="PANTHER" id="PTHR19856">
    <property type="entry name" value="WD-REPEATCONTAINING PROTEIN WDR1"/>
    <property type="match status" value="1"/>
</dbReference>
<feature type="repeat" description="WD" evidence="3">
    <location>
        <begin position="533"/>
        <end position="574"/>
    </location>
</feature>
<dbReference type="CDD" id="cd00200">
    <property type="entry name" value="WD40"/>
    <property type="match status" value="1"/>
</dbReference>
<dbReference type="PROSITE" id="PS50082">
    <property type="entry name" value="WD_REPEATS_2"/>
    <property type="match status" value="5"/>
</dbReference>
<evidence type="ECO:0000313" key="4">
    <source>
        <dbReference type="EMBL" id="KAJ2782188.1"/>
    </source>
</evidence>
<organism evidence="4 5">
    <name type="scientific">Coemansia interrupta</name>
    <dbReference type="NCBI Taxonomy" id="1126814"/>
    <lineage>
        <taxon>Eukaryota</taxon>
        <taxon>Fungi</taxon>
        <taxon>Fungi incertae sedis</taxon>
        <taxon>Zoopagomycota</taxon>
        <taxon>Kickxellomycotina</taxon>
        <taxon>Kickxellomycetes</taxon>
        <taxon>Kickxellales</taxon>
        <taxon>Kickxellaceae</taxon>
        <taxon>Coemansia</taxon>
    </lineage>
</organism>
<feature type="repeat" description="WD" evidence="3">
    <location>
        <begin position="586"/>
        <end position="607"/>
    </location>
</feature>
<protein>
    <submittedName>
        <fullName evidence="4">WD40 repeat-like protein</fullName>
    </submittedName>
</protein>
<dbReference type="SMART" id="SM00320">
    <property type="entry name" value="WD40"/>
    <property type="match status" value="10"/>
</dbReference>
<dbReference type="OrthoDB" id="2306at2759"/>
<dbReference type="PROSITE" id="PS00678">
    <property type="entry name" value="WD_REPEATS_1"/>
    <property type="match status" value="1"/>
</dbReference>
<gene>
    <name evidence="4" type="primary">AIP1</name>
    <name evidence="4" type="ORF">GGI15_002986</name>
</gene>
<dbReference type="AlphaFoldDB" id="A0A9W8LK20"/>
<dbReference type="InterPro" id="IPR019775">
    <property type="entry name" value="WD40_repeat_CS"/>
</dbReference>
<dbReference type="GO" id="GO:0030864">
    <property type="term" value="C:cortical actin cytoskeleton"/>
    <property type="evidence" value="ECO:0007669"/>
    <property type="project" value="TreeGrafter"/>
</dbReference>
<dbReference type="Proteomes" id="UP001140172">
    <property type="component" value="Unassembled WGS sequence"/>
</dbReference>
<evidence type="ECO:0000256" key="1">
    <source>
        <dbReference type="ARBA" id="ARBA00022574"/>
    </source>
</evidence>
<dbReference type="InterPro" id="IPR001680">
    <property type="entry name" value="WD40_rpt"/>
</dbReference>
<accession>A0A9W8LK20</accession>